<dbReference type="OrthoDB" id="3260716at2759"/>
<accession>A0A8H3FFY3</accession>
<evidence type="ECO:0000256" key="1">
    <source>
        <dbReference type="SAM" id="MobiDB-lite"/>
    </source>
</evidence>
<feature type="region of interest" description="Disordered" evidence="1">
    <location>
        <begin position="1"/>
        <end position="194"/>
    </location>
</feature>
<organism evidence="2 3">
    <name type="scientific">Imshaugia aleurites</name>
    <dbReference type="NCBI Taxonomy" id="172621"/>
    <lineage>
        <taxon>Eukaryota</taxon>
        <taxon>Fungi</taxon>
        <taxon>Dikarya</taxon>
        <taxon>Ascomycota</taxon>
        <taxon>Pezizomycotina</taxon>
        <taxon>Lecanoromycetes</taxon>
        <taxon>OSLEUM clade</taxon>
        <taxon>Lecanoromycetidae</taxon>
        <taxon>Lecanorales</taxon>
        <taxon>Lecanorineae</taxon>
        <taxon>Parmeliaceae</taxon>
        <taxon>Imshaugia</taxon>
    </lineage>
</organism>
<sequence length="194" mass="20123">MSASRNADAVSNQPGEFSSHIERDEPMSEPKHKPGVLVGNDAAPEFHAKTLPPGSAPADRTFKPNPTSEVPGQADNSSVERDHGKESTKTTASSTLGGATSGDVHTGLGHPGQGQTSNELRHDGAHTSKKHGGGLAGVGASVGSSNQMVDTDTQPKERGIDKEEGKFAGTRGDKGEDYPQPPAQNRVPESAENL</sequence>
<feature type="compositionally biased region" description="Polar residues" evidence="1">
    <location>
        <begin position="1"/>
        <end position="16"/>
    </location>
</feature>
<feature type="compositionally biased region" description="Low complexity" evidence="1">
    <location>
        <begin position="89"/>
        <end position="102"/>
    </location>
</feature>
<feature type="compositionally biased region" description="Basic and acidic residues" evidence="1">
    <location>
        <begin position="19"/>
        <end position="32"/>
    </location>
</feature>
<feature type="compositionally biased region" description="Polar residues" evidence="1">
    <location>
        <begin position="64"/>
        <end position="77"/>
    </location>
</feature>
<evidence type="ECO:0000313" key="3">
    <source>
        <dbReference type="Proteomes" id="UP000664534"/>
    </source>
</evidence>
<dbReference type="Proteomes" id="UP000664534">
    <property type="component" value="Unassembled WGS sequence"/>
</dbReference>
<proteinExistence type="predicted"/>
<comment type="caution">
    <text evidence="2">The sequence shown here is derived from an EMBL/GenBank/DDBJ whole genome shotgun (WGS) entry which is preliminary data.</text>
</comment>
<dbReference type="AlphaFoldDB" id="A0A8H3FFY3"/>
<keyword evidence="3" id="KW-1185">Reference proteome</keyword>
<evidence type="ECO:0000313" key="2">
    <source>
        <dbReference type="EMBL" id="CAF9923778.1"/>
    </source>
</evidence>
<protein>
    <submittedName>
        <fullName evidence="2">Uncharacterized protein</fullName>
    </submittedName>
</protein>
<feature type="compositionally biased region" description="Basic and acidic residues" evidence="1">
    <location>
        <begin position="78"/>
        <end position="88"/>
    </location>
</feature>
<name>A0A8H3FFY3_9LECA</name>
<gene>
    <name evidence="2" type="ORF">IMSHALPRED_006015</name>
</gene>
<feature type="compositionally biased region" description="Basic and acidic residues" evidence="1">
    <location>
        <begin position="153"/>
        <end position="177"/>
    </location>
</feature>
<dbReference type="EMBL" id="CAJPDT010000034">
    <property type="protein sequence ID" value="CAF9923778.1"/>
    <property type="molecule type" value="Genomic_DNA"/>
</dbReference>
<reference evidence="2" key="1">
    <citation type="submission" date="2021-03" db="EMBL/GenBank/DDBJ databases">
        <authorList>
            <person name="Tagirdzhanova G."/>
        </authorList>
    </citation>
    <scope>NUCLEOTIDE SEQUENCE</scope>
</reference>